<reference evidence="1" key="1">
    <citation type="submission" date="2020-10" db="EMBL/GenBank/DDBJ databases">
        <authorList>
            <person name="Gilroy R."/>
        </authorList>
    </citation>
    <scope>NUCLEOTIDE SEQUENCE</scope>
    <source>
        <strain evidence="1">CHK160-1198</strain>
    </source>
</reference>
<comment type="caution">
    <text evidence="1">The sequence shown here is derived from an EMBL/GenBank/DDBJ whole genome shotgun (WGS) entry which is preliminary data.</text>
</comment>
<organism evidence="1 2">
    <name type="scientific">Candidatus Avacidaminococcus intestinavium</name>
    <dbReference type="NCBI Taxonomy" id="2840684"/>
    <lineage>
        <taxon>Bacteria</taxon>
        <taxon>Bacillati</taxon>
        <taxon>Bacillota</taxon>
        <taxon>Negativicutes</taxon>
        <taxon>Acidaminococcales</taxon>
        <taxon>Acidaminococcaceae</taxon>
        <taxon>Acidaminococcaceae incertae sedis</taxon>
        <taxon>Candidatus Avacidaminococcus</taxon>
    </lineage>
</organism>
<reference evidence="1" key="2">
    <citation type="journal article" date="2021" name="PeerJ">
        <title>Extensive microbial diversity within the chicken gut microbiome revealed by metagenomics and culture.</title>
        <authorList>
            <person name="Gilroy R."/>
            <person name="Ravi A."/>
            <person name="Getino M."/>
            <person name="Pursley I."/>
            <person name="Horton D.L."/>
            <person name="Alikhan N.F."/>
            <person name="Baker D."/>
            <person name="Gharbi K."/>
            <person name="Hall N."/>
            <person name="Watson M."/>
            <person name="Adriaenssens E.M."/>
            <person name="Foster-Nyarko E."/>
            <person name="Jarju S."/>
            <person name="Secka A."/>
            <person name="Antonio M."/>
            <person name="Oren A."/>
            <person name="Chaudhuri R.R."/>
            <person name="La Ragione R."/>
            <person name="Hildebrand F."/>
            <person name="Pallen M.J."/>
        </authorList>
    </citation>
    <scope>NUCLEOTIDE SEQUENCE</scope>
    <source>
        <strain evidence="1">CHK160-1198</strain>
    </source>
</reference>
<accession>A0A9D1SL95</accession>
<proteinExistence type="predicted"/>
<sequence>MENKDLLYLKYPKPHFVEKRKLEADEDEEVIDETVGTSEGILPDGRPYKVEFWQLEDLLLATIYFSATDVSDCTKSELEKYLQKNSLVMTKGDSLRMQCKKCLDDAGCEMWVINIILRQDQQIYASIKGEKN</sequence>
<evidence type="ECO:0000313" key="2">
    <source>
        <dbReference type="Proteomes" id="UP000824099"/>
    </source>
</evidence>
<name>A0A9D1SL95_9FIRM</name>
<gene>
    <name evidence="1" type="ORF">IAB06_05080</name>
</gene>
<dbReference type="AlphaFoldDB" id="A0A9D1SL95"/>
<dbReference type="Proteomes" id="UP000824099">
    <property type="component" value="Unassembled WGS sequence"/>
</dbReference>
<evidence type="ECO:0000313" key="1">
    <source>
        <dbReference type="EMBL" id="HIU64386.1"/>
    </source>
</evidence>
<protein>
    <submittedName>
        <fullName evidence="1">Uncharacterized protein</fullName>
    </submittedName>
</protein>
<dbReference type="EMBL" id="DVNI01000080">
    <property type="protein sequence ID" value="HIU64386.1"/>
    <property type="molecule type" value="Genomic_DNA"/>
</dbReference>